<proteinExistence type="predicted"/>
<dbReference type="AlphaFoldDB" id="A0A7C5DZX5"/>
<protein>
    <submittedName>
        <fullName evidence="2">ABC transporter permease</fullName>
    </submittedName>
</protein>
<evidence type="ECO:0000313" key="2">
    <source>
        <dbReference type="EMBL" id="HHF57889.1"/>
    </source>
</evidence>
<feature type="non-terminal residue" evidence="2">
    <location>
        <position position="83"/>
    </location>
</feature>
<dbReference type="Proteomes" id="UP000886014">
    <property type="component" value="Unassembled WGS sequence"/>
</dbReference>
<sequence length="83" mass="9674">MWKLAFKNLLRDKRRTLLTFGILTVAITYYIVITGMLGGFEKESIRNFIALQSSHMVIRSEDFNEETLEGYIETPSEIENKLE</sequence>
<reference evidence="2" key="1">
    <citation type="journal article" date="2020" name="mSystems">
        <title>Genome- and Community-Level Interaction Insights into Carbon Utilization and Element Cycling Functions of Hydrothermarchaeota in Hydrothermal Sediment.</title>
        <authorList>
            <person name="Zhou Z."/>
            <person name="Liu Y."/>
            <person name="Xu W."/>
            <person name="Pan J."/>
            <person name="Luo Z.H."/>
            <person name="Li M."/>
        </authorList>
    </citation>
    <scope>NUCLEOTIDE SEQUENCE [LARGE SCALE GENOMIC DNA]</scope>
    <source>
        <strain evidence="2">HyVt-94</strain>
    </source>
</reference>
<dbReference type="EMBL" id="DRTV01000040">
    <property type="protein sequence ID" value="HHF57889.1"/>
    <property type="molecule type" value="Genomic_DNA"/>
</dbReference>
<organism evidence="2">
    <name type="scientific">candidate division WOR-3 bacterium</name>
    <dbReference type="NCBI Taxonomy" id="2052148"/>
    <lineage>
        <taxon>Bacteria</taxon>
        <taxon>Bacteria division WOR-3</taxon>
    </lineage>
</organism>
<keyword evidence="1" id="KW-0812">Transmembrane</keyword>
<keyword evidence="1" id="KW-0472">Membrane</keyword>
<comment type="caution">
    <text evidence="2">The sequence shown here is derived from an EMBL/GenBank/DDBJ whole genome shotgun (WGS) entry which is preliminary data.</text>
</comment>
<name>A0A7C5DZX5_UNCW3</name>
<feature type="transmembrane region" description="Helical" evidence="1">
    <location>
        <begin position="20"/>
        <end position="40"/>
    </location>
</feature>
<accession>A0A7C5DZX5</accession>
<keyword evidence="1" id="KW-1133">Transmembrane helix</keyword>
<gene>
    <name evidence="2" type="ORF">ENL41_00515</name>
</gene>
<evidence type="ECO:0000256" key="1">
    <source>
        <dbReference type="SAM" id="Phobius"/>
    </source>
</evidence>